<dbReference type="Pfam" id="PF11326">
    <property type="entry name" value="PANTS-like"/>
    <property type="match status" value="1"/>
</dbReference>
<dbReference type="EMBL" id="HBIX01034906">
    <property type="protein sequence ID" value="CAE0730042.1"/>
    <property type="molecule type" value="Transcribed_RNA"/>
</dbReference>
<evidence type="ECO:0000256" key="1">
    <source>
        <dbReference type="SAM" id="MobiDB-lite"/>
    </source>
</evidence>
<reference evidence="2" key="1">
    <citation type="submission" date="2021-01" db="EMBL/GenBank/DDBJ databases">
        <authorList>
            <person name="Corre E."/>
            <person name="Pelletier E."/>
            <person name="Niang G."/>
            <person name="Scheremetjew M."/>
            <person name="Finn R."/>
            <person name="Kale V."/>
            <person name="Holt S."/>
            <person name="Cochrane G."/>
            <person name="Meng A."/>
            <person name="Brown T."/>
            <person name="Cohen L."/>
        </authorList>
    </citation>
    <scope>NUCLEOTIDE SEQUENCE</scope>
    <source>
        <strain evidence="2">10249 10 AB</strain>
    </source>
</reference>
<dbReference type="AlphaFoldDB" id="A0A7S4ER00"/>
<feature type="compositionally biased region" description="Polar residues" evidence="1">
    <location>
        <begin position="15"/>
        <end position="24"/>
    </location>
</feature>
<protein>
    <submittedName>
        <fullName evidence="2">Uncharacterized protein</fullName>
    </submittedName>
</protein>
<feature type="region of interest" description="Disordered" evidence="1">
    <location>
        <begin position="1"/>
        <end position="24"/>
    </location>
</feature>
<name>A0A7S4ER00_9STRA</name>
<organism evidence="2">
    <name type="scientific">Pseudo-nitzschia australis</name>
    <dbReference type="NCBI Taxonomy" id="44445"/>
    <lineage>
        <taxon>Eukaryota</taxon>
        <taxon>Sar</taxon>
        <taxon>Stramenopiles</taxon>
        <taxon>Ochrophyta</taxon>
        <taxon>Bacillariophyta</taxon>
        <taxon>Bacillariophyceae</taxon>
        <taxon>Bacillariophycidae</taxon>
        <taxon>Bacillariales</taxon>
        <taxon>Bacillariaceae</taxon>
        <taxon>Pseudo-nitzschia</taxon>
    </lineage>
</organism>
<dbReference type="InterPro" id="IPR021475">
    <property type="entry name" value="Pants/Emi1-like"/>
</dbReference>
<gene>
    <name evidence="2" type="ORF">PAUS00366_LOCUS22827</name>
</gene>
<accession>A0A7S4ER00</accession>
<sequence>MSEPKTNGRAESAPEDSSVSMTKTITRAFQNAATDDSEDEAVKVGLFWDEWSRCIGSSYQGDSLYRYGRLDSCGRQWRDLKLAAEARLTQWRDPKRAQELIDSTYYQKRTTISPTAGAIWELKERPGWD</sequence>
<evidence type="ECO:0000313" key="2">
    <source>
        <dbReference type="EMBL" id="CAE0730042.1"/>
    </source>
</evidence>
<proteinExistence type="predicted"/>